<dbReference type="AlphaFoldDB" id="A0A409X3H2"/>
<organism evidence="1 2">
    <name type="scientific">Psilocybe cyanescens</name>
    <dbReference type="NCBI Taxonomy" id="93625"/>
    <lineage>
        <taxon>Eukaryota</taxon>
        <taxon>Fungi</taxon>
        <taxon>Dikarya</taxon>
        <taxon>Basidiomycota</taxon>
        <taxon>Agaricomycotina</taxon>
        <taxon>Agaricomycetes</taxon>
        <taxon>Agaricomycetidae</taxon>
        <taxon>Agaricales</taxon>
        <taxon>Agaricineae</taxon>
        <taxon>Strophariaceae</taxon>
        <taxon>Psilocybe</taxon>
    </lineage>
</organism>
<dbReference type="Proteomes" id="UP000283269">
    <property type="component" value="Unassembled WGS sequence"/>
</dbReference>
<reference evidence="1 2" key="1">
    <citation type="journal article" date="2018" name="Evol. Lett.">
        <title>Horizontal gene cluster transfer increased hallucinogenic mushroom diversity.</title>
        <authorList>
            <person name="Reynolds H.T."/>
            <person name="Vijayakumar V."/>
            <person name="Gluck-Thaler E."/>
            <person name="Korotkin H.B."/>
            <person name="Matheny P.B."/>
            <person name="Slot J.C."/>
        </authorList>
    </citation>
    <scope>NUCLEOTIDE SEQUENCE [LARGE SCALE GENOMIC DNA]</scope>
    <source>
        <strain evidence="1 2">2631</strain>
    </source>
</reference>
<sequence length="149" mass="17157">MAAVQAVELDKCVELRNGDYICKLQYLNPYWYNPSFAVTRRYKPDGTKTGCSIIVPEGIILDNDVRFEVEKTTYNMETFDNKERVVVFYNDQIAKGFDVEFPGRREINFRDPCNRKLTQDPKTGQLAVVIKGGEETDVLACFIYNYSSI</sequence>
<dbReference type="EMBL" id="NHYD01002737">
    <property type="protein sequence ID" value="PPQ85299.1"/>
    <property type="molecule type" value="Genomic_DNA"/>
</dbReference>
<name>A0A409X3H2_PSICY</name>
<evidence type="ECO:0000313" key="1">
    <source>
        <dbReference type="EMBL" id="PPQ85299.1"/>
    </source>
</evidence>
<evidence type="ECO:0000313" key="2">
    <source>
        <dbReference type="Proteomes" id="UP000283269"/>
    </source>
</evidence>
<protein>
    <submittedName>
        <fullName evidence="1">Uncharacterized protein</fullName>
    </submittedName>
</protein>
<comment type="caution">
    <text evidence="1">The sequence shown here is derived from an EMBL/GenBank/DDBJ whole genome shotgun (WGS) entry which is preliminary data.</text>
</comment>
<accession>A0A409X3H2</accession>
<proteinExistence type="predicted"/>
<dbReference type="InParanoid" id="A0A409X3H2"/>
<keyword evidence="2" id="KW-1185">Reference proteome</keyword>
<gene>
    <name evidence="1" type="ORF">CVT25_010072</name>
</gene>